<reference evidence="6 7" key="1">
    <citation type="submission" date="2024-04" db="EMBL/GenBank/DDBJ databases">
        <title>Tritrichomonas musculus Genome.</title>
        <authorList>
            <person name="Alves-Ferreira E."/>
            <person name="Grigg M."/>
            <person name="Lorenzi H."/>
            <person name="Galac M."/>
        </authorList>
    </citation>
    <scope>NUCLEOTIDE SEQUENCE [LARGE SCALE GENOMIC DNA]</scope>
    <source>
        <strain evidence="6 7">EAF2021</strain>
    </source>
</reference>
<evidence type="ECO:0000256" key="1">
    <source>
        <dbReference type="ARBA" id="ARBA00022723"/>
    </source>
</evidence>
<evidence type="ECO:0000313" key="7">
    <source>
        <dbReference type="Proteomes" id="UP001470230"/>
    </source>
</evidence>
<feature type="domain" description="RING-type" evidence="5">
    <location>
        <begin position="6"/>
        <end position="46"/>
    </location>
</feature>
<evidence type="ECO:0000256" key="4">
    <source>
        <dbReference type="PROSITE-ProRule" id="PRU00175"/>
    </source>
</evidence>
<organism evidence="6 7">
    <name type="scientific">Tritrichomonas musculus</name>
    <dbReference type="NCBI Taxonomy" id="1915356"/>
    <lineage>
        <taxon>Eukaryota</taxon>
        <taxon>Metamonada</taxon>
        <taxon>Parabasalia</taxon>
        <taxon>Tritrichomonadida</taxon>
        <taxon>Tritrichomonadidae</taxon>
        <taxon>Tritrichomonas</taxon>
    </lineage>
</organism>
<evidence type="ECO:0000313" key="6">
    <source>
        <dbReference type="EMBL" id="KAK8888502.1"/>
    </source>
</evidence>
<gene>
    <name evidence="6" type="ORF">M9Y10_039581</name>
</gene>
<dbReference type="Pfam" id="PF13920">
    <property type="entry name" value="zf-C3HC4_3"/>
    <property type="match status" value="1"/>
</dbReference>
<name>A0ABR2KBL5_9EUKA</name>
<dbReference type="SMART" id="SM00184">
    <property type="entry name" value="RING"/>
    <property type="match status" value="1"/>
</dbReference>
<dbReference type="EMBL" id="JAPFFF010000006">
    <property type="protein sequence ID" value="KAK8888502.1"/>
    <property type="molecule type" value="Genomic_DNA"/>
</dbReference>
<keyword evidence="7" id="KW-1185">Reference proteome</keyword>
<keyword evidence="1" id="KW-0479">Metal-binding</keyword>
<protein>
    <recommendedName>
        <fullName evidence="5">RING-type domain-containing protein</fullName>
    </recommendedName>
</protein>
<accession>A0ABR2KBL5</accession>
<keyword evidence="3" id="KW-0862">Zinc</keyword>
<dbReference type="InterPro" id="IPR017907">
    <property type="entry name" value="Znf_RING_CS"/>
</dbReference>
<comment type="caution">
    <text evidence="6">The sequence shown here is derived from an EMBL/GenBank/DDBJ whole genome shotgun (WGS) entry which is preliminary data.</text>
</comment>
<dbReference type="PROSITE" id="PS00518">
    <property type="entry name" value="ZF_RING_1"/>
    <property type="match status" value="1"/>
</dbReference>
<dbReference type="Gene3D" id="3.30.40.10">
    <property type="entry name" value="Zinc/RING finger domain, C3HC4 (zinc finger)"/>
    <property type="match status" value="1"/>
</dbReference>
<keyword evidence="2 4" id="KW-0863">Zinc-finger</keyword>
<dbReference type="PROSITE" id="PS50089">
    <property type="entry name" value="ZF_RING_2"/>
    <property type="match status" value="1"/>
</dbReference>
<dbReference type="Proteomes" id="UP001470230">
    <property type="component" value="Unassembled WGS sequence"/>
</dbReference>
<proteinExistence type="predicted"/>
<evidence type="ECO:0000256" key="3">
    <source>
        <dbReference type="ARBA" id="ARBA00022833"/>
    </source>
</evidence>
<evidence type="ECO:0000256" key="2">
    <source>
        <dbReference type="ARBA" id="ARBA00022771"/>
    </source>
</evidence>
<sequence>MKKHKCPICFRHKKNMNAIIPCKHLICYDCLSVWVAQSGQICPYCRSIFEGAYSCDEEGKVKNEINTENKILYDVSNFSPPKGCTPWQQELQRKWPQILDRICNCLYEVGIYDNTVLSFIIKTISDNSKEEANNQVNSFIGGLYPNLIDSIFRISFCKS</sequence>
<dbReference type="InterPro" id="IPR001841">
    <property type="entry name" value="Znf_RING"/>
</dbReference>
<evidence type="ECO:0000259" key="5">
    <source>
        <dbReference type="PROSITE" id="PS50089"/>
    </source>
</evidence>
<dbReference type="SUPFAM" id="SSF57850">
    <property type="entry name" value="RING/U-box"/>
    <property type="match status" value="1"/>
</dbReference>
<dbReference type="InterPro" id="IPR013083">
    <property type="entry name" value="Znf_RING/FYVE/PHD"/>
</dbReference>